<name>A0A2I0TT07_LIMLA</name>
<keyword evidence="5" id="KW-1185">Reference proteome</keyword>
<evidence type="ECO:0000256" key="1">
    <source>
        <dbReference type="SAM" id="Coils"/>
    </source>
</evidence>
<dbReference type="OrthoDB" id="3230070at2759"/>
<proteinExistence type="predicted"/>
<reference evidence="5" key="2">
    <citation type="submission" date="2017-12" db="EMBL/GenBank/DDBJ databases">
        <title>Genome sequence of the Bar-tailed Godwit (Limosa lapponica baueri).</title>
        <authorList>
            <person name="Lima N.C.B."/>
            <person name="Parody-Merino A.M."/>
            <person name="Battley P.F."/>
            <person name="Fidler A.E."/>
            <person name="Prosdocimi F."/>
        </authorList>
    </citation>
    <scope>NUCLEOTIDE SEQUENCE [LARGE SCALE GENOMIC DNA]</scope>
</reference>
<dbReference type="InterPro" id="IPR000477">
    <property type="entry name" value="RT_dom"/>
</dbReference>
<evidence type="ECO:0000256" key="2">
    <source>
        <dbReference type="SAM" id="MobiDB-lite"/>
    </source>
</evidence>
<sequence>MGKSTGGERGPRKLNSIQGAPPPSSRVVHPNEEEVRQKCQEACMDEQGAPGQAQKQKGGLHRVEARTGRLEEYRETLEVARNQIRQAKAQVELNRARDIKDNKKNFYKYVRDKGKTREDVSPLRKETGDLVTQDMEKAEVQNDFFASVFTSKGSNHTAQVAEGNTQRVVVNSSMPKWKPVTSGVPQESVLGPVLFNIFVGDMDNGIECTLSKFANDTKLCGMVDMLEGRDGIQREVDRLQRWAQANLMKFNKAKCRVLHLGHGNPRHKSRLGREWIESSPEEKDLGVPMDEKLNMSQQCTLSTQRTNCILGCIKRSVASMSREVILPL</sequence>
<evidence type="ECO:0000313" key="4">
    <source>
        <dbReference type="EMBL" id="PKU36931.1"/>
    </source>
</evidence>
<organism evidence="4 5">
    <name type="scientific">Limosa lapponica baueri</name>
    <dbReference type="NCBI Taxonomy" id="1758121"/>
    <lineage>
        <taxon>Eukaryota</taxon>
        <taxon>Metazoa</taxon>
        <taxon>Chordata</taxon>
        <taxon>Craniata</taxon>
        <taxon>Vertebrata</taxon>
        <taxon>Euteleostomi</taxon>
        <taxon>Archelosauria</taxon>
        <taxon>Archosauria</taxon>
        <taxon>Dinosauria</taxon>
        <taxon>Saurischia</taxon>
        <taxon>Theropoda</taxon>
        <taxon>Coelurosauria</taxon>
        <taxon>Aves</taxon>
        <taxon>Neognathae</taxon>
        <taxon>Neoaves</taxon>
        <taxon>Charadriiformes</taxon>
        <taxon>Scolopacidae</taxon>
        <taxon>Limosa</taxon>
    </lineage>
</organism>
<protein>
    <recommendedName>
        <fullName evidence="3">Reverse transcriptase domain-containing protein</fullName>
    </recommendedName>
</protein>
<feature type="compositionally biased region" description="Low complexity" evidence="2">
    <location>
        <begin position="47"/>
        <end position="57"/>
    </location>
</feature>
<feature type="region of interest" description="Disordered" evidence="2">
    <location>
        <begin position="1"/>
        <end position="62"/>
    </location>
</feature>
<evidence type="ECO:0000313" key="5">
    <source>
        <dbReference type="Proteomes" id="UP000233556"/>
    </source>
</evidence>
<feature type="coiled-coil region" evidence="1">
    <location>
        <begin position="63"/>
        <end position="97"/>
    </location>
</feature>
<accession>A0A2I0TT07</accession>
<feature type="compositionally biased region" description="Basic and acidic residues" evidence="2">
    <location>
        <begin position="29"/>
        <end position="39"/>
    </location>
</feature>
<keyword evidence="1" id="KW-0175">Coiled coil</keyword>
<reference evidence="5" key="1">
    <citation type="submission" date="2017-11" db="EMBL/GenBank/DDBJ databases">
        <authorList>
            <person name="Lima N.C."/>
            <person name="Parody-Merino A.M."/>
            <person name="Battley P.F."/>
            <person name="Fidler A.E."/>
            <person name="Prosdocimi F."/>
        </authorList>
    </citation>
    <scope>NUCLEOTIDE SEQUENCE [LARGE SCALE GENOMIC DNA]</scope>
</reference>
<dbReference type="AlphaFoldDB" id="A0A2I0TT07"/>
<gene>
    <name evidence="4" type="ORF">llap_12765</name>
</gene>
<dbReference type="PANTHER" id="PTHR33332">
    <property type="entry name" value="REVERSE TRANSCRIPTASE DOMAIN-CONTAINING PROTEIN"/>
    <property type="match status" value="1"/>
</dbReference>
<dbReference type="EMBL" id="KZ507385">
    <property type="protein sequence ID" value="PKU36931.1"/>
    <property type="molecule type" value="Genomic_DNA"/>
</dbReference>
<evidence type="ECO:0000259" key="3">
    <source>
        <dbReference type="Pfam" id="PF00078"/>
    </source>
</evidence>
<feature type="domain" description="Reverse transcriptase" evidence="3">
    <location>
        <begin position="169"/>
        <end position="267"/>
    </location>
</feature>
<dbReference type="Proteomes" id="UP000233556">
    <property type="component" value="Unassembled WGS sequence"/>
</dbReference>
<dbReference type="Pfam" id="PF00078">
    <property type="entry name" value="RVT_1"/>
    <property type="match status" value="1"/>
</dbReference>